<reference evidence="8" key="2">
    <citation type="submission" date="2020-09" db="EMBL/GenBank/DDBJ databases">
        <authorList>
            <person name="Sun Q."/>
            <person name="Kim S."/>
        </authorList>
    </citation>
    <scope>NUCLEOTIDE SEQUENCE</scope>
    <source>
        <strain evidence="8">KCTC 32513</strain>
    </source>
</reference>
<keyword evidence="6" id="KW-0812">Transmembrane</keyword>
<protein>
    <recommendedName>
        <fullName evidence="2">histidine kinase</fullName>
        <ecNumber evidence="2">2.7.13.3</ecNumber>
    </recommendedName>
</protein>
<comment type="caution">
    <text evidence="8">The sequence shown here is derived from an EMBL/GenBank/DDBJ whole genome shotgun (WGS) entry which is preliminary data.</text>
</comment>
<feature type="transmembrane region" description="Helical" evidence="6">
    <location>
        <begin position="365"/>
        <end position="384"/>
    </location>
</feature>
<dbReference type="EMBL" id="BMZH01000002">
    <property type="protein sequence ID" value="GHA85762.1"/>
    <property type="molecule type" value="Genomic_DNA"/>
</dbReference>
<keyword evidence="4" id="KW-0808">Transferase</keyword>
<dbReference type="PROSITE" id="PS50109">
    <property type="entry name" value="HIS_KIN"/>
    <property type="match status" value="1"/>
</dbReference>
<dbReference type="PANTHER" id="PTHR43047">
    <property type="entry name" value="TWO-COMPONENT HISTIDINE PROTEIN KINASE"/>
    <property type="match status" value="1"/>
</dbReference>
<dbReference type="InterPro" id="IPR003594">
    <property type="entry name" value="HATPase_dom"/>
</dbReference>
<dbReference type="Pfam" id="PF02518">
    <property type="entry name" value="HATPase_c"/>
    <property type="match status" value="1"/>
</dbReference>
<dbReference type="InterPro" id="IPR005467">
    <property type="entry name" value="His_kinase_dom"/>
</dbReference>
<dbReference type="EC" id="2.7.13.3" evidence="2"/>
<organism evidence="8 9">
    <name type="scientific">Algimonas arctica</name>
    <dbReference type="NCBI Taxonomy" id="1479486"/>
    <lineage>
        <taxon>Bacteria</taxon>
        <taxon>Pseudomonadati</taxon>
        <taxon>Pseudomonadota</taxon>
        <taxon>Alphaproteobacteria</taxon>
        <taxon>Maricaulales</taxon>
        <taxon>Robiginitomaculaceae</taxon>
        <taxon>Algimonas</taxon>
    </lineage>
</organism>
<keyword evidence="5" id="KW-0418">Kinase</keyword>
<dbReference type="CDD" id="cd00082">
    <property type="entry name" value="HisKA"/>
    <property type="match status" value="1"/>
</dbReference>
<evidence type="ECO:0000256" key="4">
    <source>
        <dbReference type="ARBA" id="ARBA00022679"/>
    </source>
</evidence>
<evidence type="ECO:0000313" key="9">
    <source>
        <dbReference type="Proteomes" id="UP000634004"/>
    </source>
</evidence>
<dbReference type="Gene3D" id="1.10.287.130">
    <property type="match status" value="1"/>
</dbReference>
<evidence type="ECO:0000256" key="5">
    <source>
        <dbReference type="ARBA" id="ARBA00022777"/>
    </source>
</evidence>
<dbReference type="SUPFAM" id="SSF47384">
    <property type="entry name" value="Homodimeric domain of signal transducing histidine kinase"/>
    <property type="match status" value="1"/>
</dbReference>
<evidence type="ECO:0000256" key="6">
    <source>
        <dbReference type="SAM" id="Phobius"/>
    </source>
</evidence>
<dbReference type="Pfam" id="PF00512">
    <property type="entry name" value="HisKA"/>
    <property type="match status" value="1"/>
</dbReference>
<name>A0A8J3CQ82_9PROT</name>
<dbReference type="SUPFAM" id="SSF55874">
    <property type="entry name" value="ATPase domain of HSP90 chaperone/DNA topoisomerase II/histidine kinase"/>
    <property type="match status" value="1"/>
</dbReference>
<comment type="catalytic activity">
    <reaction evidence="1">
        <text>ATP + protein L-histidine = ADP + protein N-phospho-L-histidine.</text>
        <dbReference type="EC" id="2.7.13.3"/>
    </reaction>
</comment>
<dbReference type="RefSeq" id="WP_189495308.1">
    <property type="nucleotide sequence ID" value="NZ_BMZH01000002.1"/>
</dbReference>
<dbReference type="AlphaFoldDB" id="A0A8J3CQ82"/>
<gene>
    <name evidence="8" type="ORF">GCM10009069_06220</name>
</gene>
<dbReference type="InterPro" id="IPR004358">
    <property type="entry name" value="Sig_transdc_His_kin-like_C"/>
</dbReference>
<accession>A0A8J3CQ82</accession>
<keyword evidence="6" id="KW-0472">Membrane</keyword>
<dbReference type="InterPro" id="IPR036097">
    <property type="entry name" value="HisK_dim/P_sf"/>
</dbReference>
<keyword evidence="6" id="KW-1133">Transmembrane helix</keyword>
<dbReference type="PRINTS" id="PR00344">
    <property type="entry name" value="BCTRLSENSOR"/>
</dbReference>
<dbReference type="InterPro" id="IPR003661">
    <property type="entry name" value="HisK_dim/P_dom"/>
</dbReference>
<dbReference type="GO" id="GO:0000155">
    <property type="term" value="F:phosphorelay sensor kinase activity"/>
    <property type="evidence" value="ECO:0007669"/>
    <property type="project" value="InterPro"/>
</dbReference>
<evidence type="ECO:0000256" key="1">
    <source>
        <dbReference type="ARBA" id="ARBA00000085"/>
    </source>
</evidence>
<evidence type="ECO:0000256" key="3">
    <source>
        <dbReference type="ARBA" id="ARBA00022553"/>
    </source>
</evidence>
<dbReference type="Proteomes" id="UP000634004">
    <property type="component" value="Unassembled WGS sequence"/>
</dbReference>
<sequence length="697" mass="77018">MTVKLIQEASEALYTFDSDRLGKSITDAKNADIVGDIHWDRTLLFVEGISDIIAQSDDATRTENLIQYLDGFGFADDWFLNSVSQSLSAFLYVSRNQLLVGTERIDSAMKVIPSELSPQVTSARILASDIAMVLHGLQGKPDFMLEAARLQSQAKASIGETIDRYELMTNFVYALNRAREYESAAQVAELLIVEPHSETTASGVAEAYMAATFNEIGDYNRAERLSLTALESTTHAAIESRATLERLVALAGQGKVADAESLMTTRGWKHSPGELLKDIDNQSILHAEALLAMHRDESPYALALMKRRADLLINQVQSANSADISAMLSNLENTRDRQVEREGALQRETEMRAVQLEQKTKLNRLLWVLIGGLTIAFNFLLAFLRYREKLSVKVQSLQEDALSAEKMKTEFLGLINHEIRTPLNGIIGISDAMIHHAPNPTMRAQAEIVQESGQLLFDLLDSLITMSTIEGNRLSLDKEEDVLAKTIRREVAEWDNAAAKKDLIFTHFIGAELEDAVITDHKRIRQSLHYLLSNAIRFTQVGRVHLHATAIQDRNGHLDVTIVVADTGQGISEDVQSRLFQPFLQADATMTRKYGGAGLSLAIARKLARMMRGDLVVKSREGRGTEFTFTARIPLAEPTAHALPDDRAAAATAPLLLTLDDVEEPEAIIDLMLGEQLLGARPVALGETSTRNYKATG</sequence>
<keyword evidence="9" id="KW-1185">Reference proteome</keyword>
<reference evidence="8" key="1">
    <citation type="journal article" date="2014" name="Int. J. Syst. Evol. Microbiol.">
        <title>Complete genome sequence of Corynebacterium casei LMG S-19264T (=DSM 44701T), isolated from a smear-ripened cheese.</title>
        <authorList>
            <consortium name="US DOE Joint Genome Institute (JGI-PGF)"/>
            <person name="Walter F."/>
            <person name="Albersmeier A."/>
            <person name="Kalinowski J."/>
            <person name="Ruckert C."/>
        </authorList>
    </citation>
    <scope>NUCLEOTIDE SEQUENCE</scope>
    <source>
        <strain evidence="8">KCTC 32513</strain>
    </source>
</reference>
<evidence type="ECO:0000259" key="7">
    <source>
        <dbReference type="PROSITE" id="PS50109"/>
    </source>
</evidence>
<dbReference type="Gene3D" id="3.30.565.10">
    <property type="entry name" value="Histidine kinase-like ATPase, C-terminal domain"/>
    <property type="match status" value="1"/>
</dbReference>
<evidence type="ECO:0000256" key="2">
    <source>
        <dbReference type="ARBA" id="ARBA00012438"/>
    </source>
</evidence>
<feature type="domain" description="Histidine kinase" evidence="7">
    <location>
        <begin position="414"/>
        <end position="635"/>
    </location>
</feature>
<keyword evidence="3" id="KW-0597">Phosphoprotein</keyword>
<evidence type="ECO:0000313" key="8">
    <source>
        <dbReference type="EMBL" id="GHA85762.1"/>
    </source>
</evidence>
<dbReference type="SMART" id="SM00387">
    <property type="entry name" value="HATPase_c"/>
    <property type="match status" value="1"/>
</dbReference>
<dbReference type="InterPro" id="IPR036890">
    <property type="entry name" value="HATPase_C_sf"/>
</dbReference>
<proteinExistence type="predicted"/>
<dbReference type="CDD" id="cd16922">
    <property type="entry name" value="HATPase_EvgS-ArcB-TorS-like"/>
    <property type="match status" value="1"/>
</dbReference>
<dbReference type="SMART" id="SM00388">
    <property type="entry name" value="HisKA"/>
    <property type="match status" value="1"/>
</dbReference>